<protein>
    <submittedName>
        <fullName evidence="2">Class I SAM-dependent methyltransferase</fullName>
    </submittedName>
</protein>
<dbReference type="InterPro" id="IPR050508">
    <property type="entry name" value="Methyltransf_Superfamily"/>
</dbReference>
<dbReference type="Proteomes" id="UP001611383">
    <property type="component" value="Chromosome"/>
</dbReference>
<evidence type="ECO:0000313" key="2">
    <source>
        <dbReference type="EMBL" id="WNG42656.1"/>
    </source>
</evidence>
<dbReference type="SUPFAM" id="SSF53335">
    <property type="entry name" value="S-adenosyl-L-methionine-dependent methyltransferases"/>
    <property type="match status" value="1"/>
</dbReference>
<keyword evidence="2" id="KW-0489">Methyltransferase</keyword>
<gene>
    <name evidence="2" type="ORF">F0U60_00040</name>
</gene>
<feature type="domain" description="Methyltransferase" evidence="1">
    <location>
        <begin position="60"/>
        <end position="155"/>
    </location>
</feature>
<dbReference type="PANTHER" id="PTHR42912">
    <property type="entry name" value="METHYLTRANSFERASE"/>
    <property type="match status" value="1"/>
</dbReference>
<dbReference type="Gene3D" id="3.40.50.150">
    <property type="entry name" value="Vaccinia Virus protein VP39"/>
    <property type="match status" value="1"/>
</dbReference>
<keyword evidence="2" id="KW-0808">Transferase</keyword>
<dbReference type="InterPro" id="IPR041698">
    <property type="entry name" value="Methyltransf_25"/>
</dbReference>
<organism evidence="2 3">
    <name type="scientific">Archangium minus</name>
    <dbReference type="NCBI Taxonomy" id="83450"/>
    <lineage>
        <taxon>Bacteria</taxon>
        <taxon>Pseudomonadati</taxon>
        <taxon>Myxococcota</taxon>
        <taxon>Myxococcia</taxon>
        <taxon>Myxococcales</taxon>
        <taxon>Cystobacterineae</taxon>
        <taxon>Archangiaceae</taxon>
        <taxon>Archangium</taxon>
    </lineage>
</organism>
<sequence>MFHPKGPSFVELLQQGLSSVERGYDLLAPKFEYTPFRTPEALVKASLELVGPPGSVESGLDVCCGTGAAMRHLRPLCRRRVVGLDMSQGMLDEARRLLADAPGEAAFEFVRGDALDLPWREEFDLVTSFGAFGHILEEDEPRLVEGIHRALRPGGRFLFITGDEPSRLSPGYWVARAFNAAMRVRNALWRPPFVMYYLTFLLPRARALLEAQGFSVEARRDTLPEPYARYGLSVVIATRR</sequence>
<dbReference type="CDD" id="cd02440">
    <property type="entry name" value="AdoMet_MTases"/>
    <property type="match status" value="1"/>
</dbReference>
<proteinExistence type="predicted"/>
<dbReference type="EMBL" id="CP043494">
    <property type="protein sequence ID" value="WNG42656.1"/>
    <property type="molecule type" value="Genomic_DNA"/>
</dbReference>
<evidence type="ECO:0000313" key="3">
    <source>
        <dbReference type="Proteomes" id="UP001611383"/>
    </source>
</evidence>
<reference evidence="2 3" key="1">
    <citation type="submission" date="2019-08" db="EMBL/GenBank/DDBJ databases">
        <title>Archangium and Cystobacter genomes.</title>
        <authorList>
            <person name="Chen I.-C.K."/>
            <person name="Wielgoss S."/>
        </authorList>
    </citation>
    <scope>NUCLEOTIDE SEQUENCE [LARGE SCALE GENOMIC DNA]</scope>
    <source>
        <strain evidence="2 3">Cbm 6</strain>
    </source>
</reference>
<evidence type="ECO:0000259" key="1">
    <source>
        <dbReference type="Pfam" id="PF13649"/>
    </source>
</evidence>
<dbReference type="InterPro" id="IPR029063">
    <property type="entry name" value="SAM-dependent_MTases_sf"/>
</dbReference>
<dbReference type="GO" id="GO:0032259">
    <property type="term" value="P:methylation"/>
    <property type="evidence" value="ECO:0007669"/>
    <property type="project" value="UniProtKB-KW"/>
</dbReference>
<dbReference type="RefSeq" id="WP_395812593.1">
    <property type="nucleotide sequence ID" value="NZ_CP043494.1"/>
</dbReference>
<accession>A0ABY9WIT3</accession>
<keyword evidence="3" id="KW-1185">Reference proteome</keyword>
<name>A0ABY9WIT3_9BACT</name>
<dbReference type="Pfam" id="PF13649">
    <property type="entry name" value="Methyltransf_25"/>
    <property type="match status" value="1"/>
</dbReference>
<dbReference type="GO" id="GO:0008168">
    <property type="term" value="F:methyltransferase activity"/>
    <property type="evidence" value="ECO:0007669"/>
    <property type="project" value="UniProtKB-KW"/>
</dbReference>